<dbReference type="PANTHER" id="PTHR36974">
    <property type="entry name" value="MEMBRANE PROTEIN-RELATED"/>
    <property type="match status" value="1"/>
</dbReference>
<keyword evidence="3" id="KW-1185">Reference proteome</keyword>
<reference evidence="3" key="1">
    <citation type="journal article" date="2019" name="Int. J. Syst. Evol. Microbiol.">
        <title>The Global Catalogue of Microorganisms (GCM) 10K type strain sequencing project: providing services to taxonomists for standard genome sequencing and annotation.</title>
        <authorList>
            <consortium name="The Broad Institute Genomics Platform"/>
            <consortium name="The Broad Institute Genome Sequencing Center for Infectious Disease"/>
            <person name="Wu L."/>
            <person name="Ma J."/>
        </authorList>
    </citation>
    <scope>NUCLEOTIDE SEQUENCE [LARGE SCALE GENOMIC DNA]</scope>
    <source>
        <strain evidence="3">JCM 11483</strain>
    </source>
</reference>
<feature type="compositionally biased region" description="Polar residues" evidence="1">
    <location>
        <begin position="152"/>
        <end position="163"/>
    </location>
</feature>
<evidence type="ECO:0008006" key="4">
    <source>
        <dbReference type="Google" id="ProtNLM"/>
    </source>
</evidence>
<name>A0ABP6RJD3_9MICC</name>
<proteinExistence type="predicted"/>
<dbReference type="Proteomes" id="UP001501736">
    <property type="component" value="Unassembled WGS sequence"/>
</dbReference>
<sequence>MTAAFLVSGTLHIVRPQIFEPIVPRGLAHRRALVHLSGAAELACAVGMLNPTTRRLAGRAAAALLVAVFPANVQMAVDAHRAVVRRGPSPSRRLRRALALTRLPLQVPLIMWALEDEDSASASGHATRPGPPIVATRASSRPAIAAGRRQGAPQSTTWRLTSL</sequence>
<dbReference type="PANTHER" id="PTHR36974:SF1">
    <property type="entry name" value="DOXX FAMILY MEMBRANE PROTEIN"/>
    <property type="match status" value="1"/>
</dbReference>
<feature type="region of interest" description="Disordered" evidence="1">
    <location>
        <begin position="121"/>
        <end position="163"/>
    </location>
</feature>
<protein>
    <recommendedName>
        <fullName evidence="4">DoxX family protein</fullName>
    </recommendedName>
</protein>
<organism evidence="2 3">
    <name type="scientific">Nesterenkonia halobia</name>
    <dbReference type="NCBI Taxonomy" id="37922"/>
    <lineage>
        <taxon>Bacteria</taxon>
        <taxon>Bacillati</taxon>
        <taxon>Actinomycetota</taxon>
        <taxon>Actinomycetes</taxon>
        <taxon>Micrococcales</taxon>
        <taxon>Micrococcaceae</taxon>
        <taxon>Nesterenkonia</taxon>
    </lineage>
</organism>
<evidence type="ECO:0000313" key="2">
    <source>
        <dbReference type="EMBL" id="GAA3288578.1"/>
    </source>
</evidence>
<evidence type="ECO:0000256" key="1">
    <source>
        <dbReference type="SAM" id="MobiDB-lite"/>
    </source>
</evidence>
<comment type="caution">
    <text evidence="2">The sequence shown here is derived from an EMBL/GenBank/DDBJ whole genome shotgun (WGS) entry which is preliminary data.</text>
</comment>
<dbReference type="EMBL" id="BAAAYG010000018">
    <property type="protein sequence ID" value="GAA3288578.1"/>
    <property type="molecule type" value="Genomic_DNA"/>
</dbReference>
<accession>A0ABP6RJD3</accession>
<gene>
    <name evidence="2" type="ORF">GCM10020260_27430</name>
</gene>
<evidence type="ECO:0000313" key="3">
    <source>
        <dbReference type="Proteomes" id="UP001501736"/>
    </source>
</evidence>